<keyword evidence="15" id="KW-1185">Reference proteome</keyword>
<evidence type="ECO:0000256" key="1">
    <source>
        <dbReference type="ARBA" id="ARBA00004251"/>
    </source>
</evidence>
<evidence type="ECO:0000256" key="10">
    <source>
        <dbReference type="ARBA" id="ARBA00023319"/>
    </source>
</evidence>
<evidence type="ECO:0000256" key="5">
    <source>
        <dbReference type="ARBA" id="ARBA00022989"/>
    </source>
</evidence>
<evidence type="ECO:0000256" key="12">
    <source>
        <dbReference type="SAM" id="SignalP"/>
    </source>
</evidence>
<dbReference type="Gene3D" id="2.60.40.10">
    <property type="entry name" value="Immunoglobulins"/>
    <property type="match status" value="2"/>
</dbReference>
<dbReference type="SUPFAM" id="SSF48726">
    <property type="entry name" value="Immunoglobulin"/>
    <property type="match status" value="2"/>
</dbReference>
<dbReference type="InParanoid" id="A0A672NZ93"/>
<dbReference type="GO" id="GO:0009897">
    <property type="term" value="C:external side of plasma membrane"/>
    <property type="evidence" value="ECO:0007669"/>
    <property type="project" value="TreeGrafter"/>
</dbReference>
<dbReference type="GO" id="GO:0042102">
    <property type="term" value="P:positive regulation of T cell proliferation"/>
    <property type="evidence" value="ECO:0007669"/>
    <property type="project" value="TreeGrafter"/>
</dbReference>
<keyword evidence="3 11" id="KW-0812">Transmembrane</keyword>
<dbReference type="InterPro" id="IPR036179">
    <property type="entry name" value="Ig-like_dom_sf"/>
</dbReference>
<keyword evidence="6 11" id="KW-0472">Membrane</keyword>
<organism evidence="14 15">
    <name type="scientific">Sinocyclocheilus grahami</name>
    <name type="common">Dianchi golden-line fish</name>
    <name type="synonym">Barbus grahami</name>
    <dbReference type="NCBI Taxonomy" id="75366"/>
    <lineage>
        <taxon>Eukaryota</taxon>
        <taxon>Metazoa</taxon>
        <taxon>Chordata</taxon>
        <taxon>Craniata</taxon>
        <taxon>Vertebrata</taxon>
        <taxon>Euteleostomi</taxon>
        <taxon>Actinopterygii</taxon>
        <taxon>Neopterygii</taxon>
        <taxon>Teleostei</taxon>
        <taxon>Ostariophysi</taxon>
        <taxon>Cypriniformes</taxon>
        <taxon>Cyprinidae</taxon>
        <taxon>Cyprininae</taxon>
        <taxon>Sinocyclocheilus</taxon>
    </lineage>
</organism>
<comment type="subcellular location">
    <subcellularLocation>
        <location evidence="1">Cell membrane</location>
        <topology evidence="1">Single-pass type I membrane protein</topology>
    </subcellularLocation>
</comment>
<evidence type="ECO:0000259" key="13">
    <source>
        <dbReference type="PROSITE" id="PS50835"/>
    </source>
</evidence>
<evidence type="ECO:0000256" key="9">
    <source>
        <dbReference type="ARBA" id="ARBA00023180"/>
    </source>
</evidence>
<accession>A0A672NZ93</accession>
<dbReference type="GO" id="GO:0031295">
    <property type="term" value="P:T cell costimulation"/>
    <property type="evidence" value="ECO:0007669"/>
    <property type="project" value="TreeGrafter"/>
</dbReference>
<feature type="signal peptide" evidence="12">
    <location>
        <begin position="1"/>
        <end position="17"/>
    </location>
</feature>
<keyword evidence="5 11" id="KW-1133">Transmembrane helix</keyword>
<keyword evidence="10" id="KW-0393">Immunoglobulin domain</keyword>
<evidence type="ECO:0000256" key="8">
    <source>
        <dbReference type="ARBA" id="ARBA00023170"/>
    </source>
</evidence>
<feature type="transmembrane region" description="Helical" evidence="11">
    <location>
        <begin position="212"/>
        <end position="241"/>
    </location>
</feature>
<evidence type="ECO:0000313" key="15">
    <source>
        <dbReference type="Proteomes" id="UP000472262"/>
    </source>
</evidence>
<dbReference type="GO" id="GO:0071222">
    <property type="term" value="P:cellular response to lipopolysaccharide"/>
    <property type="evidence" value="ECO:0007669"/>
    <property type="project" value="TreeGrafter"/>
</dbReference>
<name>A0A672NZ93_SINGR</name>
<dbReference type="OMA" id="KETRNFR"/>
<dbReference type="GO" id="GO:0006955">
    <property type="term" value="P:immune response"/>
    <property type="evidence" value="ECO:0007669"/>
    <property type="project" value="TreeGrafter"/>
</dbReference>
<protein>
    <recommendedName>
        <fullName evidence="13">Ig-like domain-containing protein</fullName>
    </recommendedName>
</protein>
<feature type="chain" id="PRO_5025482208" description="Ig-like domain-containing protein" evidence="12">
    <location>
        <begin position="18"/>
        <end position="282"/>
    </location>
</feature>
<dbReference type="Pfam" id="PF13927">
    <property type="entry name" value="Ig_3"/>
    <property type="match status" value="1"/>
</dbReference>
<evidence type="ECO:0000256" key="4">
    <source>
        <dbReference type="ARBA" id="ARBA00022729"/>
    </source>
</evidence>
<keyword evidence="7" id="KW-1015">Disulfide bond</keyword>
<sequence>MPTHLCLLLVKLSLSAGCYVSSHRKHKEVTGYTGGSVLLPCSCTDPQSTVKTFSWLYLKENPWPEVLKDDKYKDRLKRFNESSPANLTLFISDLRKKDEGFYSVPTFLELGLYLKIKAAEVTGHSGESVVLPCSCTELQAKPEQLSWTFTPLNKNSEEMYPHEQKNLSLQILKLTTEDQGEYRCSVSSQQHVNIRLRRYFYIECLFVSVLKVSIFCFSTVLILLSVLPVVLLLAVQALIYWKCRGTQTHKYSACDGNITVHTEMRLCGLQNKNYAKMSLHFR</sequence>
<reference evidence="14" key="2">
    <citation type="submission" date="2025-09" db="UniProtKB">
        <authorList>
            <consortium name="Ensembl"/>
        </authorList>
    </citation>
    <scope>IDENTIFICATION</scope>
</reference>
<dbReference type="InterPro" id="IPR003599">
    <property type="entry name" value="Ig_sub"/>
</dbReference>
<dbReference type="AlphaFoldDB" id="A0A672NZ93"/>
<keyword evidence="9" id="KW-0325">Glycoprotein</keyword>
<dbReference type="SMART" id="SM00409">
    <property type="entry name" value="IG"/>
    <property type="match status" value="2"/>
</dbReference>
<keyword evidence="4 12" id="KW-0732">Signal</keyword>
<dbReference type="GO" id="GO:0042130">
    <property type="term" value="P:negative regulation of T cell proliferation"/>
    <property type="evidence" value="ECO:0007669"/>
    <property type="project" value="TreeGrafter"/>
</dbReference>
<evidence type="ECO:0000313" key="14">
    <source>
        <dbReference type="Ensembl" id="ENSSGRP00000053849.1"/>
    </source>
</evidence>
<dbReference type="InterPro" id="IPR013783">
    <property type="entry name" value="Ig-like_fold"/>
</dbReference>
<dbReference type="GO" id="GO:0007166">
    <property type="term" value="P:cell surface receptor signaling pathway"/>
    <property type="evidence" value="ECO:0007669"/>
    <property type="project" value="TreeGrafter"/>
</dbReference>
<keyword evidence="8" id="KW-0675">Receptor</keyword>
<feature type="domain" description="Ig-like" evidence="13">
    <location>
        <begin position="105"/>
        <end position="195"/>
    </location>
</feature>
<dbReference type="InterPro" id="IPR003598">
    <property type="entry name" value="Ig_sub2"/>
</dbReference>
<evidence type="ECO:0000256" key="3">
    <source>
        <dbReference type="ARBA" id="ARBA00022692"/>
    </source>
</evidence>
<dbReference type="Ensembl" id="ENSSGRT00000057538.1">
    <property type="protein sequence ID" value="ENSSGRP00000053849.1"/>
    <property type="gene ID" value="ENSSGRG00000028384.1"/>
</dbReference>
<keyword evidence="2" id="KW-1003">Cell membrane</keyword>
<dbReference type="SMART" id="SM00408">
    <property type="entry name" value="IGc2"/>
    <property type="match status" value="1"/>
</dbReference>
<evidence type="ECO:0000256" key="11">
    <source>
        <dbReference type="SAM" id="Phobius"/>
    </source>
</evidence>
<dbReference type="PROSITE" id="PS50835">
    <property type="entry name" value="IG_LIKE"/>
    <property type="match status" value="1"/>
</dbReference>
<dbReference type="InterPro" id="IPR013106">
    <property type="entry name" value="Ig_V-set"/>
</dbReference>
<evidence type="ECO:0000256" key="7">
    <source>
        <dbReference type="ARBA" id="ARBA00023157"/>
    </source>
</evidence>
<evidence type="ECO:0000256" key="6">
    <source>
        <dbReference type="ARBA" id="ARBA00023136"/>
    </source>
</evidence>
<dbReference type="Pfam" id="PF07686">
    <property type="entry name" value="V-set"/>
    <property type="match status" value="1"/>
</dbReference>
<dbReference type="PANTHER" id="PTHR25466:SF14">
    <property type="entry name" value="BUTYROPHILIN SUBFAMILY 2 MEMBER A2-LIKE-RELATED"/>
    <property type="match status" value="1"/>
</dbReference>
<dbReference type="InterPro" id="IPR051713">
    <property type="entry name" value="T-cell_Activation_Regulation"/>
</dbReference>
<evidence type="ECO:0000256" key="2">
    <source>
        <dbReference type="ARBA" id="ARBA00022475"/>
    </source>
</evidence>
<dbReference type="PANTHER" id="PTHR25466">
    <property type="entry name" value="T-LYMPHOCYTE ACTIVATION ANTIGEN"/>
    <property type="match status" value="1"/>
</dbReference>
<proteinExistence type="predicted"/>
<dbReference type="Proteomes" id="UP000472262">
    <property type="component" value="Unassembled WGS sequence"/>
</dbReference>
<reference evidence="14" key="1">
    <citation type="submission" date="2025-08" db="UniProtKB">
        <authorList>
            <consortium name="Ensembl"/>
        </authorList>
    </citation>
    <scope>IDENTIFICATION</scope>
</reference>
<dbReference type="InterPro" id="IPR007110">
    <property type="entry name" value="Ig-like_dom"/>
</dbReference>